<reference evidence="1 2" key="1">
    <citation type="submission" date="2012-05" db="EMBL/GenBank/DDBJ databases">
        <title>Recombination and specialization in a pathogen metapopulation.</title>
        <authorList>
            <person name="Gardiner A."/>
            <person name="Kemen E."/>
            <person name="Schultz-Larsen T."/>
            <person name="MacLean D."/>
            <person name="Van Oosterhout C."/>
            <person name="Jones J.D.G."/>
        </authorList>
    </citation>
    <scope>NUCLEOTIDE SEQUENCE [LARGE SCALE GENOMIC DNA]</scope>
    <source>
        <strain evidence="1 2">Ac Nc2</strain>
    </source>
</reference>
<gene>
    <name evidence="1" type="ORF">BN9_061680</name>
</gene>
<accession>A0A024GG28</accession>
<keyword evidence="2" id="KW-1185">Reference proteome</keyword>
<dbReference type="Proteomes" id="UP000053237">
    <property type="component" value="Unassembled WGS sequence"/>
</dbReference>
<name>A0A024GG28_9STRA</name>
<protein>
    <submittedName>
        <fullName evidence="1">Uncharacterized protein</fullName>
    </submittedName>
</protein>
<dbReference type="EMBL" id="CAIX01000094">
    <property type="protein sequence ID" value="CCI45295.1"/>
    <property type="molecule type" value="Genomic_DNA"/>
</dbReference>
<evidence type="ECO:0000313" key="2">
    <source>
        <dbReference type="Proteomes" id="UP000053237"/>
    </source>
</evidence>
<evidence type="ECO:0000313" key="1">
    <source>
        <dbReference type="EMBL" id="CCI45295.1"/>
    </source>
</evidence>
<organism evidence="1 2">
    <name type="scientific">Albugo candida</name>
    <dbReference type="NCBI Taxonomy" id="65357"/>
    <lineage>
        <taxon>Eukaryota</taxon>
        <taxon>Sar</taxon>
        <taxon>Stramenopiles</taxon>
        <taxon>Oomycota</taxon>
        <taxon>Peronosporomycetes</taxon>
        <taxon>Albuginales</taxon>
        <taxon>Albuginaceae</taxon>
        <taxon>Albugo</taxon>
    </lineage>
</organism>
<comment type="caution">
    <text evidence="1">The sequence shown here is derived from an EMBL/GenBank/DDBJ whole genome shotgun (WGS) entry which is preliminary data.</text>
</comment>
<dbReference type="InParanoid" id="A0A024GG28"/>
<dbReference type="AlphaFoldDB" id="A0A024GG28"/>
<proteinExistence type="predicted"/>
<sequence length="80" mass="9306">MCFNYNCTCQPPDAVDPEICKEPHQCGEDEYCGYYYNVNTLQYACISKWYNQAGGRYQDCHQNDTCDGDLKSRIYLSFFG</sequence>